<sequence length="74" mass="8278">MLGRRGLKRDLLNEPRARDDDIEHAFLSADLLEQPLHDSGDIEGVQTQAGLTGTTVDAVRDGFWWLMPDTLMAE</sequence>
<dbReference type="EMBL" id="AP023177">
    <property type="protein sequence ID" value="BCF95016.1"/>
    <property type="molecule type" value="Genomic_DNA"/>
</dbReference>
<dbReference type="AlphaFoldDB" id="A0A7I8C1Q0"/>
<keyword evidence="1" id="KW-0614">Plasmid</keyword>
<dbReference type="KEGG" id="plad:PPGU16_80830"/>
<gene>
    <name evidence="1" type="ORF">PPGU16_80830</name>
</gene>
<accession>A0A7I8C1Q0</accession>
<proteinExistence type="predicted"/>
<evidence type="ECO:0000313" key="1">
    <source>
        <dbReference type="EMBL" id="BCF95016.1"/>
    </source>
</evidence>
<protein>
    <submittedName>
        <fullName evidence="1">Uncharacterized protein</fullName>
    </submittedName>
</protein>
<keyword evidence="2" id="KW-1185">Reference proteome</keyword>
<evidence type="ECO:0000313" key="2">
    <source>
        <dbReference type="Proteomes" id="UP000510888"/>
    </source>
</evidence>
<name>A0A7I8C1Q0_9BURK</name>
<geneLocation type="plasmid" evidence="1 2">
    <name>PPGU16_p2</name>
</geneLocation>
<organism evidence="1 2">
    <name type="scientific">Paraburkholderia largidicola</name>
    <dbReference type="NCBI Taxonomy" id="3014751"/>
    <lineage>
        <taxon>Bacteria</taxon>
        <taxon>Pseudomonadati</taxon>
        <taxon>Pseudomonadota</taxon>
        <taxon>Betaproteobacteria</taxon>
        <taxon>Burkholderiales</taxon>
        <taxon>Burkholderiaceae</taxon>
        <taxon>Paraburkholderia</taxon>
    </lineage>
</organism>
<dbReference type="Proteomes" id="UP000510888">
    <property type="component" value="Plasmid PPGU16_p2"/>
</dbReference>
<reference evidence="1 2" key="1">
    <citation type="journal article" date="2020" name="Genes (Basel)">
        <title>Genomic Comparison of Insect Gut Symbionts from Divergent Burkholderia Subclades.</title>
        <authorList>
            <person name="Takeshita K."/>
            <person name="Kikuchi Y."/>
        </authorList>
    </citation>
    <scope>NUCLEOTIDE SEQUENCE [LARGE SCALE GENOMIC DNA]</scope>
    <source>
        <strain evidence="1 2">PGU16</strain>
        <plasmid evidence="1 2">PPGU16_p2</plasmid>
    </source>
</reference>